<evidence type="ECO:0000313" key="2">
    <source>
        <dbReference type="WBParaSite" id="ACAC_0000972301-mRNA-1"/>
    </source>
</evidence>
<dbReference type="WBParaSite" id="ACAC_0000972301-mRNA-1">
    <property type="protein sequence ID" value="ACAC_0000972301-mRNA-1"/>
    <property type="gene ID" value="ACAC_0000972301"/>
</dbReference>
<protein>
    <submittedName>
        <fullName evidence="2">NAC domain-containing protein</fullName>
    </submittedName>
</protein>
<sequence length="167" mass="17910">MEGPPLMCRHSVDEDDVQGLGYGVSDGGGGPFSRVLLEPNVHDVMSMELAHHDMGGYLDPRSFGGGSLGFDDYNGSSSLYDVNTFGDEISNEQKCLFTSDGAPFSQVNSNAHVKLGGRVEHFASSIASNKYEGTVRLDQSRNVPTYPVKTANPSTCTQYAPVRTIIG</sequence>
<proteinExistence type="predicted"/>
<organism evidence="1 2">
    <name type="scientific">Angiostrongylus cantonensis</name>
    <name type="common">Rat lungworm</name>
    <dbReference type="NCBI Taxonomy" id="6313"/>
    <lineage>
        <taxon>Eukaryota</taxon>
        <taxon>Metazoa</taxon>
        <taxon>Ecdysozoa</taxon>
        <taxon>Nematoda</taxon>
        <taxon>Chromadorea</taxon>
        <taxon>Rhabditida</taxon>
        <taxon>Rhabditina</taxon>
        <taxon>Rhabditomorpha</taxon>
        <taxon>Strongyloidea</taxon>
        <taxon>Metastrongylidae</taxon>
        <taxon>Angiostrongylus</taxon>
    </lineage>
</organism>
<keyword evidence="1" id="KW-1185">Reference proteome</keyword>
<dbReference type="STRING" id="6313.A0A0K0DFH8"/>
<dbReference type="Proteomes" id="UP000035642">
    <property type="component" value="Unassembled WGS sequence"/>
</dbReference>
<evidence type="ECO:0000313" key="1">
    <source>
        <dbReference type="Proteomes" id="UP000035642"/>
    </source>
</evidence>
<accession>A0A0K0DFH8</accession>
<name>A0A0K0DFH8_ANGCA</name>
<dbReference type="AlphaFoldDB" id="A0A0K0DFH8"/>
<reference evidence="1" key="1">
    <citation type="submission" date="2012-09" db="EMBL/GenBank/DDBJ databases">
        <authorList>
            <person name="Martin A.A."/>
        </authorList>
    </citation>
    <scope>NUCLEOTIDE SEQUENCE</scope>
</reference>
<reference evidence="2" key="2">
    <citation type="submission" date="2017-02" db="UniProtKB">
        <authorList>
            <consortium name="WormBaseParasite"/>
        </authorList>
    </citation>
    <scope>IDENTIFICATION</scope>
</reference>